<dbReference type="PANTHER" id="PTHR43391:SF12">
    <property type="entry name" value="OXIDOREDUCTASE EPHD-RELATED"/>
    <property type="match status" value="1"/>
</dbReference>
<dbReference type="SUPFAM" id="SSF53474">
    <property type="entry name" value="alpha/beta-Hydrolases"/>
    <property type="match status" value="1"/>
</dbReference>
<name>A0A318EEJ7_9GAMM</name>
<proteinExistence type="inferred from homology"/>
<dbReference type="RefSeq" id="WP_110263811.1">
    <property type="nucleotide sequence ID" value="NZ_CAKZQT010000007.1"/>
</dbReference>
<dbReference type="SUPFAM" id="SSF51735">
    <property type="entry name" value="NAD(P)-binding Rossmann-fold domains"/>
    <property type="match status" value="1"/>
</dbReference>
<reference evidence="4 5" key="1">
    <citation type="submission" date="2018-04" db="EMBL/GenBank/DDBJ databases">
        <title>Genomic Encyclopedia of Type Strains, Phase IV (KMG-IV): sequencing the most valuable type-strain genomes for metagenomic binning, comparative biology and taxonomic classification.</title>
        <authorList>
            <person name="Goeker M."/>
        </authorList>
    </citation>
    <scope>NUCLEOTIDE SEQUENCE [LARGE SCALE GENOMIC DNA]</scope>
    <source>
        <strain evidence="4 5">DSM 104150</strain>
    </source>
</reference>
<organism evidence="4 5">
    <name type="scientific">Sinimarinibacterium flocculans</name>
    <dbReference type="NCBI Taxonomy" id="985250"/>
    <lineage>
        <taxon>Bacteria</taxon>
        <taxon>Pseudomonadati</taxon>
        <taxon>Pseudomonadota</taxon>
        <taxon>Gammaproteobacteria</taxon>
        <taxon>Nevskiales</taxon>
        <taxon>Nevskiaceae</taxon>
        <taxon>Sinimarinibacterium</taxon>
    </lineage>
</organism>
<accession>A0A318EEJ7</accession>
<evidence type="ECO:0000313" key="4">
    <source>
        <dbReference type="EMBL" id="PXV71199.1"/>
    </source>
</evidence>
<dbReference type="InterPro" id="IPR029058">
    <property type="entry name" value="AB_hydrolase_fold"/>
</dbReference>
<comment type="caution">
    <text evidence="4">The sequence shown here is derived from an EMBL/GenBank/DDBJ whole genome shotgun (WGS) entry which is preliminary data.</text>
</comment>
<comment type="similarity">
    <text evidence="1">Belongs to the short-chain dehydrogenases/reductases (SDR) family.</text>
</comment>
<dbReference type="InterPro" id="IPR036291">
    <property type="entry name" value="NAD(P)-bd_dom_sf"/>
</dbReference>
<dbReference type="PROSITE" id="PS00061">
    <property type="entry name" value="ADH_SHORT"/>
    <property type="match status" value="1"/>
</dbReference>
<feature type="domain" description="AB hydrolase-1" evidence="3">
    <location>
        <begin position="27"/>
        <end position="277"/>
    </location>
</feature>
<sequence length="579" mass="63151">MSARKTRFVASGSVRLAVHEWGESARPTLLLVHGYPDSSRVWDATAALLCEHYHVVAYDVRGAGQSTAPESVADYALDHLVADAAAVADAVSPDRPVHLVGHDWGSIQSWEAVTTETMRGRIASFTTISGPCLDHAGHWVRQRLRNGTPREFSRVASQLLHSWYIGLFHLPFAAPKAWEMGLDRLWPSLLEKLDGVAPHISETQREDGRHGIKLYRANVRSRLLEPGERRAEIPVQLIVPLRDRFVTPQLLDDLPQWAPALWRSEVDAGHWLPLSHPQLLAERIGSFVDFVETGDEPPALRRARVRGARRRHSGKLVVVTGAGSGIGRETVLAFAESGADTIAVDIDRAAAERTAELAGLLDTYSVAYALDVGDARAMEALAAEIGEQYGAADVIVNNAGIGMSGPVLDTSTADWKKILDVNLWGVIHGSRLFAQQMIDADTRGHIVNVSSGLAFFPTRLTPAYNTTKAAVQMLTECLRAELAERHIGVSAIYPGVVNTNIVSTASMVGADGDEAAAKRSRANRLYELRNLKPDAVARAIVDAVEHNRAEVRVGAEVHAIRWLTRFAPGAARRIARINL</sequence>
<protein>
    <submittedName>
        <fullName evidence="4">Short-subunit dehydrogenase</fullName>
    </submittedName>
</protein>
<dbReference type="InterPro" id="IPR002347">
    <property type="entry name" value="SDR_fam"/>
</dbReference>
<dbReference type="PANTHER" id="PTHR43391">
    <property type="entry name" value="RETINOL DEHYDROGENASE-RELATED"/>
    <property type="match status" value="1"/>
</dbReference>
<dbReference type="PRINTS" id="PR00080">
    <property type="entry name" value="SDRFAMILY"/>
</dbReference>
<dbReference type="Pfam" id="PF00106">
    <property type="entry name" value="adh_short"/>
    <property type="match status" value="1"/>
</dbReference>
<dbReference type="FunFam" id="3.40.50.720:FF:000084">
    <property type="entry name" value="Short-chain dehydrogenase reductase"/>
    <property type="match status" value="1"/>
</dbReference>
<keyword evidence="5" id="KW-1185">Reference proteome</keyword>
<dbReference type="AlphaFoldDB" id="A0A318EEJ7"/>
<dbReference type="OrthoDB" id="9780765at2"/>
<dbReference type="InterPro" id="IPR000073">
    <property type="entry name" value="AB_hydrolase_1"/>
</dbReference>
<dbReference type="InterPro" id="IPR020904">
    <property type="entry name" value="Sc_DH/Rdtase_CS"/>
</dbReference>
<evidence type="ECO:0000313" key="5">
    <source>
        <dbReference type="Proteomes" id="UP000248330"/>
    </source>
</evidence>
<dbReference type="GO" id="GO:0016491">
    <property type="term" value="F:oxidoreductase activity"/>
    <property type="evidence" value="ECO:0007669"/>
    <property type="project" value="UniProtKB-KW"/>
</dbReference>
<dbReference type="Gene3D" id="3.40.50.1820">
    <property type="entry name" value="alpha/beta hydrolase"/>
    <property type="match status" value="1"/>
</dbReference>
<evidence type="ECO:0000256" key="1">
    <source>
        <dbReference type="ARBA" id="ARBA00006484"/>
    </source>
</evidence>
<dbReference type="Gene3D" id="3.40.50.720">
    <property type="entry name" value="NAD(P)-binding Rossmann-like Domain"/>
    <property type="match status" value="1"/>
</dbReference>
<gene>
    <name evidence="4" type="ORF">C8D93_101243</name>
</gene>
<dbReference type="Pfam" id="PF00561">
    <property type="entry name" value="Abhydrolase_1"/>
    <property type="match status" value="1"/>
</dbReference>
<keyword evidence="2" id="KW-0560">Oxidoreductase</keyword>
<dbReference type="Proteomes" id="UP000248330">
    <property type="component" value="Unassembled WGS sequence"/>
</dbReference>
<dbReference type="PRINTS" id="PR00081">
    <property type="entry name" value="GDHRDH"/>
</dbReference>
<dbReference type="NCBIfam" id="NF004514">
    <property type="entry name" value="PRK05855.1"/>
    <property type="match status" value="1"/>
</dbReference>
<evidence type="ECO:0000259" key="3">
    <source>
        <dbReference type="Pfam" id="PF00561"/>
    </source>
</evidence>
<evidence type="ECO:0000256" key="2">
    <source>
        <dbReference type="ARBA" id="ARBA00023002"/>
    </source>
</evidence>
<dbReference type="CDD" id="cd05233">
    <property type="entry name" value="SDR_c"/>
    <property type="match status" value="1"/>
</dbReference>
<dbReference type="EMBL" id="QICN01000001">
    <property type="protein sequence ID" value="PXV71199.1"/>
    <property type="molecule type" value="Genomic_DNA"/>
</dbReference>